<accession>A0A1B6DV34</accession>
<dbReference type="InterPro" id="IPR006202">
    <property type="entry name" value="Neur_chan_lig-bd"/>
</dbReference>
<evidence type="ECO:0000313" key="3">
    <source>
        <dbReference type="EMBL" id="JAS29505.1"/>
    </source>
</evidence>
<reference evidence="3" key="1">
    <citation type="submission" date="2015-12" db="EMBL/GenBank/DDBJ databases">
        <title>De novo transcriptome assembly of four potential Pierce s Disease insect vectors from Arizona vineyards.</title>
        <authorList>
            <person name="Tassone E.E."/>
        </authorList>
    </citation>
    <scope>NUCLEOTIDE SEQUENCE</scope>
</reference>
<protein>
    <recommendedName>
        <fullName evidence="2">Neurotransmitter-gated ion-channel ligand-binding domain-containing protein</fullName>
    </recommendedName>
</protein>
<dbReference type="CDD" id="cd18989">
    <property type="entry name" value="LGIC_ECD_cation"/>
    <property type="match status" value="1"/>
</dbReference>
<feature type="transmembrane region" description="Helical" evidence="1">
    <location>
        <begin position="246"/>
        <end position="267"/>
    </location>
</feature>
<dbReference type="SUPFAM" id="SSF63712">
    <property type="entry name" value="Nicotinic receptor ligand binding domain-like"/>
    <property type="match status" value="1"/>
</dbReference>
<feature type="transmembrane region" description="Helical" evidence="1">
    <location>
        <begin position="279"/>
        <end position="300"/>
    </location>
</feature>
<dbReference type="PANTHER" id="PTHR18945">
    <property type="entry name" value="NEUROTRANSMITTER GATED ION CHANNEL"/>
    <property type="match status" value="1"/>
</dbReference>
<keyword evidence="1" id="KW-0812">Transmembrane</keyword>
<dbReference type="GO" id="GO:0016020">
    <property type="term" value="C:membrane"/>
    <property type="evidence" value="ECO:0007669"/>
    <property type="project" value="InterPro"/>
</dbReference>
<dbReference type="Pfam" id="PF02931">
    <property type="entry name" value="Neur_chan_LBD"/>
    <property type="match status" value="1"/>
</dbReference>
<feature type="non-terminal residue" evidence="3">
    <location>
        <position position="1"/>
    </location>
</feature>
<dbReference type="InterPro" id="IPR036734">
    <property type="entry name" value="Neur_chan_lig-bd_sf"/>
</dbReference>
<dbReference type="InterPro" id="IPR006201">
    <property type="entry name" value="Neur_channel"/>
</dbReference>
<dbReference type="EMBL" id="GEDC01007793">
    <property type="protein sequence ID" value="JAS29505.1"/>
    <property type="molecule type" value="Transcribed_RNA"/>
</dbReference>
<dbReference type="GO" id="GO:0004888">
    <property type="term" value="F:transmembrane signaling receptor activity"/>
    <property type="evidence" value="ECO:0007669"/>
    <property type="project" value="InterPro"/>
</dbReference>
<evidence type="ECO:0000256" key="1">
    <source>
        <dbReference type="SAM" id="Phobius"/>
    </source>
</evidence>
<sequence length="391" mass="45501">VKGDCDEDGRKENAVDHIKAKIFCNYDKDTPPVNEKDITDINLRFHPVEVELVDGSGYMRLITRMAMRWQDKRLSWDPLEYDGVDFITVKPDEIWTPDIMLQNWAEDWMPLNQIEVLYILHFSRIYIVLKPELKGRCVPDYNRWPFDEHTCHFTLKPEYLGNELNLKLDQKNNSSLVDLLPHPEWELLNATAIRKENTYGKWTEVSIILTFTVRRYSTILVIICVLPAFAYIILTCSVFWLHSTSAGIIVLFLTLSTQCLFLQFIGYKINSNGRIIPKIVKFYSYSIILSTIVFSLIVLMRSMMKWTAKPVWLQPLTNLLLTNRVTQVILLNDFDPKSVASILESGEDEGLSLVSSPAEGQQWHMFSEIINKITFFSIIVVYIYLFNHFIL</sequence>
<keyword evidence="1" id="KW-0472">Membrane</keyword>
<dbReference type="AlphaFoldDB" id="A0A1B6DV34"/>
<gene>
    <name evidence="3" type="ORF">g.35097</name>
</gene>
<organism evidence="3">
    <name type="scientific">Clastoptera arizonana</name>
    <name type="common">Arizona spittle bug</name>
    <dbReference type="NCBI Taxonomy" id="38151"/>
    <lineage>
        <taxon>Eukaryota</taxon>
        <taxon>Metazoa</taxon>
        <taxon>Ecdysozoa</taxon>
        <taxon>Arthropoda</taxon>
        <taxon>Hexapoda</taxon>
        <taxon>Insecta</taxon>
        <taxon>Pterygota</taxon>
        <taxon>Neoptera</taxon>
        <taxon>Paraneoptera</taxon>
        <taxon>Hemiptera</taxon>
        <taxon>Auchenorrhyncha</taxon>
        <taxon>Cercopoidea</taxon>
        <taxon>Clastopteridae</taxon>
        <taxon>Clastoptera</taxon>
    </lineage>
</organism>
<evidence type="ECO:0000259" key="2">
    <source>
        <dbReference type="Pfam" id="PF02931"/>
    </source>
</evidence>
<feature type="transmembrane region" description="Helical" evidence="1">
    <location>
        <begin position="219"/>
        <end position="240"/>
    </location>
</feature>
<dbReference type="Gene3D" id="2.70.170.10">
    <property type="entry name" value="Neurotransmitter-gated ion-channel ligand-binding domain"/>
    <property type="match status" value="1"/>
</dbReference>
<dbReference type="GO" id="GO:0005230">
    <property type="term" value="F:extracellular ligand-gated monoatomic ion channel activity"/>
    <property type="evidence" value="ECO:0007669"/>
    <property type="project" value="InterPro"/>
</dbReference>
<proteinExistence type="predicted"/>
<keyword evidence="1" id="KW-1133">Transmembrane helix</keyword>
<feature type="transmembrane region" description="Helical" evidence="1">
    <location>
        <begin position="369"/>
        <end position="390"/>
    </location>
</feature>
<feature type="domain" description="Neurotransmitter-gated ion-channel ligand-binding" evidence="2">
    <location>
        <begin position="17"/>
        <end position="215"/>
    </location>
</feature>
<name>A0A1B6DV34_9HEMI</name>